<dbReference type="OrthoDB" id="9988443at2759"/>
<dbReference type="AlphaFoldDB" id="A0A225W7C1"/>
<gene>
    <name evidence="1" type="ORF">PHMEG_00013630</name>
</gene>
<dbReference type="EMBL" id="NBNE01001669">
    <property type="protein sequence ID" value="OWZ13108.1"/>
    <property type="molecule type" value="Genomic_DNA"/>
</dbReference>
<protein>
    <recommendedName>
        <fullName evidence="3">MULE transposase domain-containing protein</fullName>
    </recommendedName>
</protein>
<evidence type="ECO:0000313" key="1">
    <source>
        <dbReference type="EMBL" id="OWZ13108.1"/>
    </source>
</evidence>
<proteinExistence type="predicted"/>
<evidence type="ECO:0008006" key="3">
    <source>
        <dbReference type="Google" id="ProtNLM"/>
    </source>
</evidence>
<keyword evidence="2" id="KW-1185">Reference proteome</keyword>
<name>A0A225W7C1_9STRA</name>
<comment type="caution">
    <text evidence="1">The sequence shown here is derived from an EMBL/GenBank/DDBJ whole genome shotgun (WGS) entry which is preliminary data.</text>
</comment>
<evidence type="ECO:0000313" key="2">
    <source>
        <dbReference type="Proteomes" id="UP000198211"/>
    </source>
</evidence>
<reference evidence="2" key="1">
    <citation type="submission" date="2017-03" db="EMBL/GenBank/DDBJ databases">
        <title>Phytopthora megakarya and P. palmivora, two closely related causual agents of cacao black pod achieved similar genome size and gene model numbers by different mechanisms.</title>
        <authorList>
            <person name="Ali S."/>
            <person name="Shao J."/>
            <person name="Larry D.J."/>
            <person name="Kronmiller B."/>
            <person name="Shen D."/>
            <person name="Strem M.D."/>
            <person name="Melnick R.L."/>
            <person name="Guiltinan M.J."/>
            <person name="Tyler B.M."/>
            <person name="Meinhardt L.W."/>
            <person name="Bailey B.A."/>
        </authorList>
    </citation>
    <scope>NUCLEOTIDE SEQUENCE [LARGE SCALE GENOMIC DNA]</scope>
    <source>
        <strain evidence="2">zdho120</strain>
    </source>
</reference>
<dbReference type="Proteomes" id="UP000198211">
    <property type="component" value="Unassembled WGS sequence"/>
</dbReference>
<sequence>MLKQRKTSLFVDGTFRCVPAKFKTCIIFLTYDRPTKGYYPAAFILCTSKTYKMYFNAIRLVMEAADDAIEPEFVYCGFEGGLTKAIRNHFPDASPTGVCFSIQPSMPQENEKNTKFPTGSATMKTGVFDMLTVIAQGQVKKQGVGWVKPKIISKCEDIGTHYSNVDKKLSPRLWDIHPFTRSLVSITYNALERFNREINSKIPGPHTNLPDFVGGIE</sequence>
<accession>A0A225W7C1</accession>
<organism evidence="1 2">
    <name type="scientific">Phytophthora megakarya</name>
    <dbReference type="NCBI Taxonomy" id="4795"/>
    <lineage>
        <taxon>Eukaryota</taxon>
        <taxon>Sar</taxon>
        <taxon>Stramenopiles</taxon>
        <taxon>Oomycota</taxon>
        <taxon>Peronosporomycetes</taxon>
        <taxon>Peronosporales</taxon>
        <taxon>Peronosporaceae</taxon>
        <taxon>Phytophthora</taxon>
    </lineage>
</organism>